<protein>
    <submittedName>
        <fullName evidence="2">Uncharacterized protein</fullName>
    </submittedName>
</protein>
<keyword evidence="3" id="KW-1185">Reference proteome</keyword>
<name>A0A550CVZ9_9AGAR</name>
<evidence type="ECO:0000313" key="3">
    <source>
        <dbReference type="Proteomes" id="UP000320762"/>
    </source>
</evidence>
<sequence>MSPSPPLTPMLQDETDIASLSLDAHFTPPRLPSRQIIGLSRISLALSAFSLLYTFVHVLVYGPALALNAAAAAACAGFQSLVLVSASRQVRSTHAHAVITHRWFVSPYMGRSVLALGALALLWLVAFVTGIARRTVVTSAIARLSIFISDIAAGVEAVVVGHMAVECVVERRQRGVNYASERQADEDINDVKLSFRDRTSNHNASTSYLSSYISAIA</sequence>
<accession>A0A550CVZ9</accession>
<feature type="transmembrane region" description="Helical" evidence="1">
    <location>
        <begin position="39"/>
        <end position="60"/>
    </location>
</feature>
<comment type="caution">
    <text evidence="2">The sequence shown here is derived from an EMBL/GenBank/DDBJ whole genome shotgun (WGS) entry which is preliminary data.</text>
</comment>
<keyword evidence="1" id="KW-1133">Transmembrane helix</keyword>
<gene>
    <name evidence="2" type="ORF">BD626DRAFT_624403</name>
</gene>
<proteinExistence type="predicted"/>
<reference evidence="2 3" key="1">
    <citation type="journal article" date="2019" name="New Phytol.">
        <title>Comparative genomics reveals unique wood-decay strategies and fruiting body development in the Schizophyllaceae.</title>
        <authorList>
            <person name="Almasi E."/>
            <person name="Sahu N."/>
            <person name="Krizsan K."/>
            <person name="Balint B."/>
            <person name="Kovacs G.M."/>
            <person name="Kiss B."/>
            <person name="Cseklye J."/>
            <person name="Drula E."/>
            <person name="Henrissat B."/>
            <person name="Nagy I."/>
            <person name="Chovatia M."/>
            <person name="Adam C."/>
            <person name="LaButti K."/>
            <person name="Lipzen A."/>
            <person name="Riley R."/>
            <person name="Grigoriev I.V."/>
            <person name="Nagy L.G."/>
        </authorList>
    </citation>
    <scope>NUCLEOTIDE SEQUENCE [LARGE SCALE GENOMIC DNA]</scope>
    <source>
        <strain evidence="2 3">NL-1724</strain>
    </source>
</reference>
<evidence type="ECO:0000256" key="1">
    <source>
        <dbReference type="SAM" id="Phobius"/>
    </source>
</evidence>
<keyword evidence="1" id="KW-0812">Transmembrane</keyword>
<dbReference type="Proteomes" id="UP000320762">
    <property type="component" value="Unassembled WGS sequence"/>
</dbReference>
<feature type="transmembrane region" description="Helical" evidence="1">
    <location>
        <begin position="66"/>
        <end position="87"/>
    </location>
</feature>
<organism evidence="2 3">
    <name type="scientific">Schizophyllum amplum</name>
    <dbReference type="NCBI Taxonomy" id="97359"/>
    <lineage>
        <taxon>Eukaryota</taxon>
        <taxon>Fungi</taxon>
        <taxon>Dikarya</taxon>
        <taxon>Basidiomycota</taxon>
        <taxon>Agaricomycotina</taxon>
        <taxon>Agaricomycetes</taxon>
        <taxon>Agaricomycetidae</taxon>
        <taxon>Agaricales</taxon>
        <taxon>Schizophyllaceae</taxon>
        <taxon>Schizophyllum</taxon>
    </lineage>
</organism>
<feature type="transmembrane region" description="Helical" evidence="1">
    <location>
        <begin position="108"/>
        <end position="132"/>
    </location>
</feature>
<dbReference type="EMBL" id="VDMD01000001">
    <property type="protein sequence ID" value="TRM68955.1"/>
    <property type="molecule type" value="Genomic_DNA"/>
</dbReference>
<evidence type="ECO:0000313" key="2">
    <source>
        <dbReference type="EMBL" id="TRM68955.1"/>
    </source>
</evidence>
<keyword evidence="1" id="KW-0472">Membrane</keyword>
<dbReference type="OrthoDB" id="2927338at2759"/>
<dbReference type="AlphaFoldDB" id="A0A550CVZ9"/>